<name>A0A836C3I1_9CHLO</name>
<gene>
    <name evidence="2" type="ORF">HYH03_004446</name>
</gene>
<dbReference type="AlphaFoldDB" id="A0A836C3I1"/>
<dbReference type="OrthoDB" id="10646525at2759"/>
<feature type="compositionally biased region" description="Low complexity" evidence="1">
    <location>
        <begin position="126"/>
        <end position="139"/>
    </location>
</feature>
<feature type="compositionally biased region" description="Basic residues" evidence="1">
    <location>
        <begin position="1"/>
        <end position="15"/>
    </location>
</feature>
<comment type="caution">
    <text evidence="2">The sequence shown here is derived from an EMBL/GenBank/DDBJ whole genome shotgun (WGS) entry which is preliminary data.</text>
</comment>
<feature type="region of interest" description="Disordered" evidence="1">
    <location>
        <begin position="126"/>
        <end position="153"/>
    </location>
</feature>
<evidence type="ECO:0000313" key="3">
    <source>
        <dbReference type="Proteomes" id="UP000612055"/>
    </source>
</evidence>
<dbReference type="EMBL" id="JAEHOE010000013">
    <property type="protein sequence ID" value="KAG2497709.1"/>
    <property type="molecule type" value="Genomic_DNA"/>
</dbReference>
<protein>
    <submittedName>
        <fullName evidence="2">Uncharacterized protein</fullName>
    </submittedName>
</protein>
<dbReference type="InterPro" id="IPR038538">
    <property type="entry name" value="MTERF_sf"/>
</dbReference>
<dbReference type="Gene3D" id="1.25.70.10">
    <property type="entry name" value="Transcription termination factor 3, mitochondrial"/>
    <property type="match status" value="1"/>
</dbReference>
<feature type="region of interest" description="Disordered" evidence="1">
    <location>
        <begin position="1"/>
        <end position="58"/>
    </location>
</feature>
<evidence type="ECO:0000256" key="1">
    <source>
        <dbReference type="SAM" id="MobiDB-lite"/>
    </source>
</evidence>
<reference evidence="2" key="1">
    <citation type="journal article" date="2020" name="bioRxiv">
        <title>Comparative genomics of Chlamydomonas.</title>
        <authorList>
            <person name="Craig R.J."/>
            <person name="Hasan A.R."/>
            <person name="Ness R.W."/>
            <person name="Keightley P.D."/>
        </authorList>
    </citation>
    <scope>NUCLEOTIDE SEQUENCE</scope>
    <source>
        <strain evidence="2">CCAP 11/70</strain>
    </source>
</reference>
<sequence length="263" mass="26176">MPSRVRPSRPPRRPRLPPALSPSPPLGSAAFLHASHDSLPGPGPAGAWGQAPALSPPAARAQRHQALAGQLIQFVARLPAPSPDSPAQALRSRLGARLGVHQLGAWLAEAAAALAEAAPAPAEAAAALAEAEAPSPSAAAGGGEEGARAEAAGGQAGAGAVAVEEVEARLEDMLTTQPQLLAQDPQVLAARLRGLASALGLPGPAALGLATGRPGLLLLDGPTLDRRIEGLQAAMGLPSREAAAAMAARAPAWLYSDLPLGAP</sequence>
<proteinExistence type="predicted"/>
<keyword evidence="3" id="KW-1185">Reference proteome</keyword>
<feature type="compositionally biased region" description="Pro residues" evidence="1">
    <location>
        <begin position="16"/>
        <end position="25"/>
    </location>
</feature>
<dbReference type="Proteomes" id="UP000612055">
    <property type="component" value="Unassembled WGS sequence"/>
</dbReference>
<organism evidence="2 3">
    <name type="scientific">Edaphochlamys debaryana</name>
    <dbReference type="NCBI Taxonomy" id="47281"/>
    <lineage>
        <taxon>Eukaryota</taxon>
        <taxon>Viridiplantae</taxon>
        <taxon>Chlorophyta</taxon>
        <taxon>core chlorophytes</taxon>
        <taxon>Chlorophyceae</taxon>
        <taxon>CS clade</taxon>
        <taxon>Chlamydomonadales</taxon>
        <taxon>Chlamydomonadales incertae sedis</taxon>
        <taxon>Edaphochlamys</taxon>
    </lineage>
</organism>
<accession>A0A836C3I1</accession>
<evidence type="ECO:0000313" key="2">
    <source>
        <dbReference type="EMBL" id="KAG2497709.1"/>
    </source>
</evidence>